<name>A0ABS2NAK2_9BACI</name>
<feature type="domain" description="GerMN" evidence="3">
    <location>
        <begin position="267"/>
        <end position="355"/>
    </location>
</feature>
<proteinExistence type="predicted"/>
<dbReference type="Pfam" id="PF10646">
    <property type="entry name" value="Germane"/>
    <property type="match status" value="2"/>
</dbReference>
<feature type="chain" id="PRO_5045558658" evidence="2">
    <location>
        <begin position="22"/>
        <end position="375"/>
    </location>
</feature>
<dbReference type="SMART" id="SM00909">
    <property type="entry name" value="Germane"/>
    <property type="match status" value="2"/>
</dbReference>
<protein>
    <submittedName>
        <fullName evidence="4">Germination protein M</fullName>
    </submittedName>
</protein>
<organism evidence="4 5">
    <name type="scientific">Rossellomorea pakistanensis</name>
    <dbReference type="NCBI Taxonomy" id="992288"/>
    <lineage>
        <taxon>Bacteria</taxon>
        <taxon>Bacillati</taxon>
        <taxon>Bacillota</taxon>
        <taxon>Bacilli</taxon>
        <taxon>Bacillales</taxon>
        <taxon>Bacillaceae</taxon>
        <taxon>Rossellomorea</taxon>
    </lineage>
</organism>
<feature type="compositionally biased region" description="Basic and acidic residues" evidence="1">
    <location>
        <begin position="49"/>
        <end position="79"/>
    </location>
</feature>
<feature type="region of interest" description="Disordered" evidence="1">
    <location>
        <begin position="27"/>
        <end position="89"/>
    </location>
</feature>
<gene>
    <name evidence="4" type="ORF">JOC86_001410</name>
</gene>
<dbReference type="EMBL" id="JAFBDZ010000001">
    <property type="protein sequence ID" value="MBM7584873.1"/>
    <property type="molecule type" value="Genomic_DNA"/>
</dbReference>
<evidence type="ECO:0000256" key="1">
    <source>
        <dbReference type="SAM" id="MobiDB-lite"/>
    </source>
</evidence>
<feature type="domain" description="GerMN" evidence="3">
    <location>
        <begin position="117"/>
        <end position="206"/>
    </location>
</feature>
<reference evidence="4 5" key="1">
    <citation type="submission" date="2021-01" db="EMBL/GenBank/DDBJ databases">
        <title>Genomic Encyclopedia of Type Strains, Phase IV (KMG-IV): sequencing the most valuable type-strain genomes for metagenomic binning, comparative biology and taxonomic classification.</title>
        <authorList>
            <person name="Goeker M."/>
        </authorList>
    </citation>
    <scope>NUCLEOTIDE SEQUENCE [LARGE SCALE GENOMIC DNA]</scope>
    <source>
        <strain evidence="4 5">DSM 24834</strain>
    </source>
</reference>
<evidence type="ECO:0000313" key="4">
    <source>
        <dbReference type="EMBL" id="MBM7584873.1"/>
    </source>
</evidence>
<sequence>MSKKSMATMAVTVLVSSVYLAGCGLFSGGEKEKIDPPEDVSYLEEGESVDTKQEGDSADAKKEGESVESKKDGEKKEKPTASGEEDDATVMTELYLIDENGYVASQKLPLPKTESVATQALEYLVANGPVQNILPDGFRAVLPADTQVSVNIKDGKAIADFSNEFAEYQPEDEKKILQAVTWTLTQFDSIETVELRMNGYELTEMPVNGTPVDEKLSRSDGINTNTTGVVDVTNTHPVTVYYVSQKGDQTYYVPVTQRVSNNVEDPAKAVVQQLIEGPGYQSTLVSDFTDVELLDDPKVKDGVVTLNFNKALYSSFEEKIISEHLLNSLVLSLTEQKGIKSVSVNVDGEAALVNKEGEPITEPVTRPENVNTISF</sequence>
<feature type="signal peptide" evidence="2">
    <location>
        <begin position="1"/>
        <end position="21"/>
    </location>
</feature>
<dbReference type="InterPro" id="IPR019606">
    <property type="entry name" value="GerMN"/>
</dbReference>
<evidence type="ECO:0000259" key="3">
    <source>
        <dbReference type="SMART" id="SM00909"/>
    </source>
</evidence>
<dbReference type="Proteomes" id="UP001646157">
    <property type="component" value="Unassembled WGS sequence"/>
</dbReference>
<evidence type="ECO:0000256" key="2">
    <source>
        <dbReference type="SAM" id="SignalP"/>
    </source>
</evidence>
<evidence type="ECO:0000313" key="5">
    <source>
        <dbReference type="Proteomes" id="UP001646157"/>
    </source>
</evidence>
<accession>A0ABS2NAK2</accession>
<keyword evidence="2" id="KW-0732">Signal</keyword>
<feature type="compositionally biased region" description="Acidic residues" evidence="1">
    <location>
        <begin position="37"/>
        <end position="48"/>
    </location>
</feature>
<keyword evidence="5" id="KW-1185">Reference proteome</keyword>
<comment type="caution">
    <text evidence="4">The sequence shown here is derived from an EMBL/GenBank/DDBJ whole genome shotgun (WGS) entry which is preliminary data.</text>
</comment>
<dbReference type="RefSeq" id="WP_205169381.1">
    <property type="nucleotide sequence ID" value="NZ_JAFBDZ010000001.1"/>
</dbReference>